<protein>
    <submittedName>
        <fullName evidence="3">Uncharacterized protein</fullName>
    </submittedName>
</protein>
<feature type="chain" id="PRO_5036857168" evidence="1">
    <location>
        <begin position="22"/>
        <end position="171"/>
    </location>
</feature>
<evidence type="ECO:0000313" key="2">
    <source>
        <dbReference type="Proteomes" id="UP000887578"/>
    </source>
</evidence>
<keyword evidence="1" id="KW-0732">Signal</keyword>
<feature type="signal peptide" evidence="1">
    <location>
        <begin position="1"/>
        <end position="21"/>
    </location>
</feature>
<sequence length="171" mass="19181">MGVLNIFFFIFLFVSTAKSDGETYRFLHTFCVQLNALPSGQTFDTLIAAMEDCIEYGTCVGVKKTGEDKYQQLLRLTGYAFCETCTDYYLLDKTGGLTYPNQPNDLEAVILFAIFPIGECPTSFDVDGSLCRGRGSITADICYSYPSYMAPQHDGTNCYVYQKQTVIKSWQ</sequence>
<organism evidence="2 3">
    <name type="scientific">Panagrolaimus davidi</name>
    <dbReference type="NCBI Taxonomy" id="227884"/>
    <lineage>
        <taxon>Eukaryota</taxon>
        <taxon>Metazoa</taxon>
        <taxon>Ecdysozoa</taxon>
        <taxon>Nematoda</taxon>
        <taxon>Chromadorea</taxon>
        <taxon>Rhabditida</taxon>
        <taxon>Tylenchina</taxon>
        <taxon>Panagrolaimomorpha</taxon>
        <taxon>Panagrolaimoidea</taxon>
        <taxon>Panagrolaimidae</taxon>
        <taxon>Panagrolaimus</taxon>
    </lineage>
</organism>
<name>A0A914P1U8_9BILA</name>
<reference evidence="3" key="1">
    <citation type="submission" date="2022-11" db="UniProtKB">
        <authorList>
            <consortium name="WormBaseParasite"/>
        </authorList>
    </citation>
    <scope>IDENTIFICATION</scope>
</reference>
<keyword evidence="2" id="KW-1185">Reference proteome</keyword>
<dbReference type="AlphaFoldDB" id="A0A914P1U8"/>
<proteinExistence type="predicted"/>
<evidence type="ECO:0000313" key="3">
    <source>
        <dbReference type="WBParaSite" id="PDA_v2.g11793.t1"/>
    </source>
</evidence>
<evidence type="ECO:0000256" key="1">
    <source>
        <dbReference type="SAM" id="SignalP"/>
    </source>
</evidence>
<accession>A0A914P1U8</accession>
<dbReference type="WBParaSite" id="PDA_v2.g11793.t1">
    <property type="protein sequence ID" value="PDA_v2.g11793.t1"/>
    <property type="gene ID" value="PDA_v2.g11793"/>
</dbReference>
<dbReference type="Proteomes" id="UP000887578">
    <property type="component" value="Unplaced"/>
</dbReference>